<dbReference type="AlphaFoldDB" id="A0A7Y0USV6"/>
<evidence type="ECO:0000313" key="3">
    <source>
        <dbReference type="Proteomes" id="UP000575397"/>
    </source>
</evidence>
<proteinExistence type="predicted"/>
<dbReference type="Proteomes" id="UP000575397">
    <property type="component" value="Unassembled WGS sequence"/>
</dbReference>
<accession>A0A7Y0USV6</accession>
<dbReference type="OrthoDB" id="4821324at2"/>
<dbReference type="EMBL" id="JABCUR010000002">
    <property type="protein sequence ID" value="NMW64354.1"/>
    <property type="molecule type" value="Genomic_DNA"/>
</dbReference>
<name>A0A7Y0USV6_9ACTO</name>
<gene>
    <name evidence="2" type="ORF">HHJ77_03965</name>
    <name evidence="1" type="ORF">HHJ78_02110</name>
</gene>
<organism evidence="2 3">
    <name type="scientific">Mobiluncus mulieris</name>
    <dbReference type="NCBI Taxonomy" id="2052"/>
    <lineage>
        <taxon>Bacteria</taxon>
        <taxon>Bacillati</taxon>
        <taxon>Actinomycetota</taxon>
        <taxon>Actinomycetes</taxon>
        <taxon>Actinomycetales</taxon>
        <taxon>Actinomycetaceae</taxon>
        <taxon>Mobiluncus</taxon>
    </lineage>
</organism>
<protein>
    <submittedName>
        <fullName evidence="2">Uncharacterized protein</fullName>
    </submittedName>
</protein>
<dbReference type="Proteomes" id="UP000578252">
    <property type="component" value="Unassembled WGS sequence"/>
</dbReference>
<comment type="caution">
    <text evidence="2">The sequence shown here is derived from an EMBL/GenBank/DDBJ whole genome shotgun (WGS) entry which is preliminary data.</text>
</comment>
<dbReference type="EMBL" id="JABCUS010000007">
    <property type="protein sequence ID" value="NMX03112.1"/>
    <property type="molecule type" value="Genomic_DNA"/>
</dbReference>
<evidence type="ECO:0000313" key="1">
    <source>
        <dbReference type="EMBL" id="NMW64354.1"/>
    </source>
</evidence>
<evidence type="ECO:0000313" key="4">
    <source>
        <dbReference type="Proteomes" id="UP000578252"/>
    </source>
</evidence>
<evidence type="ECO:0000313" key="2">
    <source>
        <dbReference type="EMBL" id="NMX03112.1"/>
    </source>
</evidence>
<sequence length="227" mass="25597">MILVQKGKPMTTPVLEALEGLKKHRFEAPLHHEVTCDCERCLMARTIVLNNLGELIGLEHHEDGIYGSRGWSVLSGVASLTLQYSDWGWMDMVTEFPGVKPEQMIDYLPYDGGDAWLAAKLLARLPETALADRQNYGPSLDYVLRLTAEHSGEVLFGGYLIGPQRFDERISSDAIYVTPKVLGLDGENPDEAAVYKALDNLNLDALEAPDEISPYYSDQTYWRFWWD</sequence>
<reference evidence="3 4" key="1">
    <citation type="submission" date="2020-04" db="EMBL/GenBank/DDBJ databases">
        <title>Antimicrobial susceptibility and clonality of vaginal-derived multi-drug resistant Mobiluncus isolates in China.</title>
        <authorList>
            <person name="Zhang X."/>
        </authorList>
    </citation>
    <scope>NUCLEOTIDE SEQUENCE [LARGE SCALE GENOMIC DNA]</scope>
    <source>
        <strain evidence="2 3">12</strain>
        <strain evidence="1 4">13</strain>
    </source>
</reference>